<evidence type="ECO:0000313" key="6">
    <source>
        <dbReference type="Proteomes" id="UP000254848"/>
    </source>
</evidence>
<dbReference type="Gene3D" id="3.90.1170.50">
    <property type="entry name" value="Aldehyde oxidase/xanthine dehydrogenase, a/b hammerhead"/>
    <property type="match status" value="1"/>
</dbReference>
<dbReference type="EMBL" id="QRAP01000009">
    <property type="protein sequence ID" value="RDK87501.1"/>
    <property type="molecule type" value="Genomic_DNA"/>
</dbReference>
<feature type="domain" description="Aldehyde oxidase/xanthine dehydrogenase a/b hammerhead" evidence="4">
    <location>
        <begin position="186"/>
        <end position="298"/>
    </location>
</feature>
<dbReference type="Gene3D" id="3.30.365.10">
    <property type="entry name" value="Aldehyde oxidase/xanthine dehydrogenase, molybdopterin binding domain"/>
    <property type="match status" value="4"/>
</dbReference>
<comment type="caution">
    <text evidence="5">The sequence shown here is derived from an EMBL/GenBank/DDBJ whole genome shotgun (WGS) entry which is preliminary data.</text>
</comment>
<reference evidence="5 6" key="1">
    <citation type="submission" date="2018-07" db="EMBL/GenBank/DDBJ databases">
        <title>Genomic Encyclopedia of Type Strains, Phase IV (KMG-IV): sequencing the most valuable type-strain genomes for metagenomic binning, comparative biology and taxonomic classification.</title>
        <authorList>
            <person name="Goeker M."/>
        </authorList>
    </citation>
    <scope>NUCLEOTIDE SEQUENCE [LARGE SCALE GENOMIC DNA]</scope>
    <source>
        <strain evidence="5 6">DSM 103736</strain>
    </source>
</reference>
<dbReference type="Proteomes" id="UP000254848">
    <property type="component" value="Unassembled WGS sequence"/>
</dbReference>
<keyword evidence="3" id="KW-0560">Oxidoreductase</keyword>
<evidence type="ECO:0000313" key="5">
    <source>
        <dbReference type="EMBL" id="RDK87501.1"/>
    </source>
</evidence>
<accession>A0A370QGL4</accession>
<dbReference type="GO" id="GO:0005506">
    <property type="term" value="F:iron ion binding"/>
    <property type="evidence" value="ECO:0007669"/>
    <property type="project" value="InterPro"/>
</dbReference>
<dbReference type="Pfam" id="PF02738">
    <property type="entry name" value="MoCoBD_1"/>
    <property type="match status" value="1"/>
</dbReference>
<keyword evidence="2" id="KW-0500">Molybdenum</keyword>
<dbReference type="PIRSF" id="PIRSF000127">
    <property type="entry name" value="Xanthine_DH"/>
    <property type="match status" value="1"/>
</dbReference>
<dbReference type="InterPro" id="IPR046867">
    <property type="entry name" value="AldOxase/xan_DH_MoCoBD2"/>
</dbReference>
<dbReference type="InterPro" id="IPR002888">
    <property type="entry name" value="2Fe-2S-bd"/>
</dbReference>
<dbReference type="InterPro" id="IPR000674">
    <property type="entry name" value="Ald_Oxase/Xan_DH_a/b"/>
</dbReference>
<dbReference type="InterPro" id="IPR036856">
    <property type="entry name" value="Ald_Oxase/Xan_DH_a/b_sf"/>
</dbReference>
<dbReference type="PANTHER" id="PTHR11908:SF132">
    <property type="entry name" value="ALDEHYDE OXIDASE 1-RELATED"/>
    <property type="match status" value="1"/>
</dbReference>
<dbReference type="SUPFAM" id="SSF47741">
    <property type="entry name" value="CO dehydrogenase ISP C-domain like"/>
    <property type="match status" value="1"/>
</dbReference>
<dbReference type="InterPro" id="IPR008274">
    <property type="entry name" value="AldOxase/xan_DH_MoCoBD1"/>
</dbReference>
<comment type="similarity">
    <text evidence="1">Belongs to the xanthine dehydrogenase family.</text>
</comment>
<dbReference type="InterPro" id="IPR017699">
    <property type="entry name" value="Mo-bd_YgfN/XdhD"/>
</dbReference>
<dbReference type="SUPFAM" id="SSF54665">
    <property type="entry name" value="CO dehydrogenase molybdoprotein N-domain-like"/>
    <property type="match status" value="1"/>
</dbReference>
<dbReference type="AlphaFoldDB" id="A0A370QGL4"/>
<evidence type="ECO:0000259" key="4">
    <source>
        <dbReference type="SMART" id="SM01008"/>
    </source>
</evidence>
<evidence type="ECO:0000256" key="3">
    <source>
        <dbReference type="ARBA" id="ARBA00023002"/>
    </source>
</evidence>
<dbReference type="Pfam" id="PF01315">
    <property type="entry name" value="Ald_Xan_dh_C"/>
    <property type="match status" value="1"/>
</dbReference>
<evidence type="ECO:0000256" key="1">
    <source>
        <dbReference type="ARBA" id="ARBA00006849"/>
    </source>
</evidence>
<dbReference type="NCBIfam" id="TIGR03313">
    <property type="entry name" value="Se_sel_red_Mo"/>
    <property type="match status" value="1"/>
</dbReference>
<protein>
    <submittedName>
        <fullName evidence="5">Selenate reductase molybdenum-binding subunit apoprotein</fullName>
    </submittedName>
</protein>
<gene>
    <name evidence="5" type="ORF">C8D90_10996</name>
</gene>
<dbReference type="InterPro" id="IPR037165">
    <property type="entry name" value="AldOxase/xan_DH_Mopterin-bd_sf"/>
</dbReference>
<dbReference type="Pfam" id="PF01799">
    <property type="entry name" value="Fer2_2"/>
    <property type="match status" value="1"/>
</dbReference>
<dbReference type="Pfam" id="PF20256">
    <property type="entry name" value="MoCoBD_2"/>
    <property type="match status" value="1"/>
</dbReference>
<dbReference type="Gene3D" id="1.10.150.120">
    <property type="entry name" value="[2Fe-2S]-binding domain"/>
    <property type="match status" value="1"/>
</dbReference>
<sequence>MAICFTLNGTPRTLDCPLGENVQKLLFDLGMHSVRNSDDGFGFAGSDAIIFNGVVVNASLLIAAQIEGGEIRTAESLGSWNQLSVVQQAMVDVGVVQSGYNDPAAALILTELLERIPAPSRDQIDDALSGLFSRDAGYQQFYQVVALVCSRKADPDFQAQVAPEFRDDLNVVGKICPKVDSAKMVQAKPCYVEDRISRDACVVKMLRSPHPHALITHLDVSKAEALPGVVHVITHRNCPDVYYTPGGQSAPEPSPLDRRMFGKKLRHVGDRVAAVVAESEEIALAALALIDVEYEVLRPVMSIDEAMAKDAPIIHDEPIVYAGGAPADLAEQNLGSADRGEHMIINFPIGARPHENIAAGVHGRIGDVEKGFAEADVVIERTYESKQAQQCPTEPHICYTYMDGERLVIHASTQVPWHVRRQVARIVGMKQNKVHVIKERVGGGFGSKQDILLEEVCAWATCVTGRPVYFRYTREEEFISNTSRHVAKVKVKLGATKDGRLTAIDMDFRANTGPYGNHALTVPSNGPALSLPLYPCDNVNFQVTTYYSNICPNGAYQGYGAPKGNFALTMALAELGEKLGISLMDMIERNRVHEGQELKILGAIGEGKMPTSVPSAASCALEPILRKGREWFGWDTPKAGAQGDWRTGRGVAIIMQKSGIPDIDQANCMIKLESDGTIIVHSGGADIGTGLDTVVAKLAAEVLCCPISDVHVISGDTDHALFDKGAYASSGTCFSGNAAKMAAENLRVKILHYGAQMLDEPESDVTLVAPGIVRGKKGEVTFGQIAHKGETGTGFGTLVATASYITPDFAFPYGANFAEVAVNVRTGEIRLDKFYALLDCGTPVNPELALGQIYGASMRAIGHSMSEEIIYDEQGSPITRDLKTYGAPKIGDIPRDFRAFLVPSDDKVGPYGAKSISEIGVNGAAPAIATAIHDACGVWLREWHFTPEKILRGLNKLSA</sequence>
<name>A0A370QGL4_9GAMM</name>
<dbReference type="OrthoDB" id="6177861at2"/>
<dbReference type="RefSeq" id="WP_115459810.1">
    <property type="nucleotide sequence ID" value="NZ_QRAP01000009.1"/>
</dbReference>
<organism evidence="5 6">
    <name type="scientific">Enterobacillus tribolii</name>
    <dbReference type="NCBI Taxonomy" id="1487935"/>
    <lineage>
        <taxon>Bacteria</taxon>
        <taxon>Pseudomonadati</taxon>
        <taxon>Pseudomonadota</taxon>
        <taxon>Gammaproteobacteria</taxon>
        <taxon>Enterobacterales</taxon>
        <taxon>Hafniaceae</taxon>
        <taxon>Enterobacillus</taxon>
    </lineage>
</organism>
<dbReference type="SUPFAM" id="SSF56003">
    <property type="entry name" value="Molybdenum cofactor-binding domain"/>
    <property type="match status" value="1"/>
</dbReference>
<proteinExistence type="inferred from homology"/>
<evidence type="ECO:0000256" key="2">
    <source>
        <dbReference type="ARBA" id="ARBA00022505"/>
    </source>
</evidence>
<dbReference type="InterPro" id="IPR016208">
    <property type="entry name" value="Ald_Oxase/xanthine_DH-like"/>
</dbReference>
<dbReference type="InterPro" id="IPR036884">
    <property type="entry name" value="2Fe-2S-bd_dom_sf"/>
</dbReference>
<dbReference type="GO" id="GO:0016491">
    <property type="term" value="F:oxidoreductase activity"/>
    <property type="evidence" value="ECO:0007669"/>
    <property type="project" value="UniProtKB-KW"/>
</dbReference>
<dbReference type="SMART" id="SM01008">
    <property type="entry name" value="Ald_Xan_dh_C"/>
    <property type="match status" value="1"/>
</dbReference>
<keyword evidence="6" id="KW-1185">Reference proteome</keyword>
<dbReference type="PANTHER" id="PTHR11908">
    <property type="entry name" value="XANTHINE DEHYDROGENASE"/>
    <property type="match status" value="1"/>
</dbReference>